<dbReference type="InterPro" id="IPR045666">
    <property type="entry name" value="OpdA_N"/>
</dbReference>
<comment type="caution">
    <text evidence="12">The sequence shown here is derived from an EMBL/GenBank/DDBJ whole genome shotgun (WGS) entry which is preliminary data.</text>
</comment>
<dbReference type="OrthoDB" id="9773538at2"/>
<dbReference type="SUPFAM" id="SSF55486">
    <property type="entry name" value="Metalloproteases ('zincins'), catalytic domain"/>
    <property type="match status" value="1"/>
</dbReference>
<reference evidence="12 13" key="1">
    <citation type="submission" date="2017-07" db="EMBL/GenBank/DDBJ databases">
        <title>Leptospira spp. isolated from tropical soils.</title>
        <authorList>
            <person name="Thibeaux R."/>
            <person name="Iraola G."/>
            <person name="Ferres I."/>
            <person name="Bierque E."/>
            <person name="Girault D."/>
            <person name="Soupe-Gilbert M.-E."/>
            <person name="Picardeau M."/>
            <person name="Goarant C."/>
        </authorList>
    </citation>
    <scope>NUCLEOTIDE SEQUENCE [LARGE SCALE GENOMIC DNA]</scope>
    <source>
        <strain evidence="12 13">FH2-B-A1</strain>
    </source>
</reference>
<proteinExistence type="inferred from homology"/>
<organism evidence="12 13">
    <name type="scientific">Leptospira harrisiae</name>
    <dbReference type="NCBI Taxonomy" id="2023189"/>
    <lineage>
        <taxon>Bacteria</taxon>
        <taxon>Pseudomonadati</taxon>
        <taxon>Spirochaetota</taxon>
        <taxon>Spirochaetia</taxon>
        <taxon>Leptospirales</taxon>
        <taxon>Leptospiraceae</taxon>
        <taxon>Leptospira</taxon>
    </lineage>
</organism>
<protein>
    <recommendedName>
        <fullName evidence="8">oligopeptidase A</fullName>
        <ecNumber evidence="8">3.4.24.70</ecNumber>
    </recommendedName>
</protein>
<dbReference type="GO" id="GO:0006508">
    <property type="term" value="P:proteolysis"/>
    <property type="evidence" value="ECO:0007669"/>
    <property type="project" value="UniProtKB-KW"/>
</dbReference>
<dbReference type="InterPro" id="IPR045090">
    <property type="entry name" value="Pept_M3A_M3B"/>
</dbReference>
<dbReference type="EMBL" id="NPDX01000001">
    <property type="protein sequence ID" value="PJZ85371.1"/>
    <property type="molecule type" value="Genomic_DNA"/>
</dbReference>
<dbReference type="Gene3D" id="1.10.1370.10">
    <property type="entry name" value="Neurolysin, domain 3"/>
    <property type="match status" value="1"/>
</dbReference>
<feature type="domain" description="Peptidase M3A/M3B catalytic" evidence="10">
    <location>
        <begin position="205"/>
        <end position="643"/>
    </location>
</feature>
<evidence type="ECO:0000256" key="9">
    <source>
        <dbReference type="RuleBase" id="RU003435"/>
    </source>
</evidence>
<evidence type="ECO:0000256" key="8">
    <source>
        <dbReference type="ARBA" id="ARBA00026100"/>
    </source>
</evidence>
<dbReference type="Gene3D" id="1.10.1370.40">
    <property type="match status" value="1"/>
</dbReference>
<comment type="catalytic activity">
    <reaction evidence="7">
        <text>Hydrolysis of oligopeptides, with broad specificity. Gly or Ala commonly occur as P1 or P1' residues, but more distant residues are also important, as is shown by the fact that Z-Gly-Pro-Gly-|-Gly-Pro-Ala is cleaved, but not Z-(Gly)(5).</text>
        <dbReference type="EC" id="3.4.24.70"/>
    </reaction>
</comment>
<accession>A0A2N0AMF1</accession>
<evidence type="ECO:0000256" key="4">
    <source>
        <dbReference type="ARBA" id="ARBA00022801"/>
    </source>
</evidence>
<name>A0A2N0AMF1_9LEPT</name>
<dbReference type="InterPro" id="IPR034005">
    <property type="entry name" value="M3A_DCP"/>
</dbReference>
<evidence type="ECO:0000256" key="5">
    <source>
        <dbReference type="ARBA" id="ARBA00022833"/>
    </source>
</evidence>
<keyword evidence="5 9" id="KW-0862">Zinc</keyword>
<evidence type="ECO:0000313" key="13">
    <source>
        <dbReference type="Proteomes" id="UP000232145"/>
    </source>
</evidence>
<comment type="cofactor">
    <cofactor evidence="9">
        <name>Zn(2+)</name>
        <dbReference type="ChEBI" id="CHEBI:29105"/>
    </cofactor>
    <text evidence="9">Binds 1 zinc ion.</text>
</comment>
<dbReference type="InterPro" id="IPR001567">
    <property type="entry name" value="Pept_M3A_M3B_dom"/>
</dbReference>
<evidence type="ECO:0000256" key="7">
    <source>
        <dbReference type="ARBA" id="ARBA00024603"/>
    </source>
</evidence>
<dbReference type="GO" id="GO:0046872">
    <property type="term" value="F:metal ion binding"/>
    <property type="evidence" value="ECO:0007669"/>
    <property type="project" value="UniProtKB-UniRule"/>
</dbReference>
<evidence type="ECO:0000313" key="12">
    <source>
        <dbReference type="EMBL" id="PJZ85371.1"/>
    </source>
</evidence>
<dbReference type="EC" id="3.4.24.70" evidence="8"/>
<evidence type="ECO:0000259" key="10">
    <source>
        <dbReference type="Pfam" id="PF01432"/>
    </source>
</evidence>
<comment type="similarity">
    <text evidence="1 9">Belongs to the peptidase M3 family.</text>
</comment>
<dbReference type="Proteomes" id="UP000232145">
    <property type="component" value="Unassembled WGS sequence"/>
</dbReference>
<dbReference type="GO" id="GO:0004222">
    <property type="term" value="F:metalloendopeptidase activity"/>
    <property type="evidence" value="ECO:0007669"/>
    <property type="project" value="UniProtKB-EC"/>
</dbReference>
<dbReference type="RefSeq" id="WP_100742272.1">
    <property type="nucleotide sequence ID" value="NZ_NPDW01000001.1"/>
</dbReference>
<gene>
    <name evidence="12" type="ORF">CH364_03765</name>
</gene>
<dbReference type="InterPro" id="IPR024077">
    <property type="entry name" value="Neurolysin/TOP_dom2"/>
</dbReference>
<keyword evidence="3 9" id="KW-0479">Metal-binding</keyword>
<dbReference type="CDD" id="cd06456">
    <property type="entry name" value="M3A_DCP"/>
    <property type="match status" value="1"/>
</dbReference>
<dbReference type="Pfam" id="PF01432">
    <property type="entry name" value="Peptidase_M3"/>
    <property type="match status" value="1"/>
</dbReference>
<keyword evidence="13" id="KW-1185">Reference proteome</keyword>
<evidence type="ECO:0000256" key="1">
    <source>
        <dbReference type="ARBA" id="ARBA00006040"/>
    </source>
</evidence>
<evidence type="ECO:0000259" key="11">
    <source>
        <dbReference type="Pfam" id="PF19310"/>
    </source>
</evidence>
<sequence>MFPEFHSENLPKKETAILEKMESNKKFIQSLLNNDKPTFQNFVKPYQRIQTELSDLVTEISHLNSVKNSDESQTIYSRLLPKLSEYYTDLGQNEDIFSAFLKIQSAETSLSSEAKKVLENEIRDFRLSGVGLEKKTKEELKQIVIRLSDLSNQFSQNVLNATNAFSLKLTEEEVKGLPESEKISAKQEDGSYLFTLQFPSYIAYMTYGENREIRKKLYDGYCTRAPENGKLMEEILELREKEAKLLGFSSYAHLSLATKVANSPEQVLEFIDHLGKKAKPIAERELDEIKNFAKKLGLSNLEPWDLTYFSEKLKKESFSYDEEIYRPYLEKETVINGTFVFLEKLLGVKFKQVNTTVWEPSVLCYDLVVDGETRSRLYLDLEVRTEKKGGAWMHNWKPHFQDETGKTELPVAFVVASFPKATKTQPSLLRPSDVVTLFHELGHALHHLLSRVNEPFVSGVNGVEWDAVEFPSQFLENFVYEPKVLELFAKHYETKEPIPNSYIETMVKAKNFMSAMGVVRQLEFAKFDMLIHLEKPTEERVQEILDQVRKEFSVVFPPVYNKFQNSFTHIFSGGYAAGYYSYKWAELLSANAYYSFVDRGVFDLDHAAHFRKTVLEKGGSGNAMDLFRDFYGKDPEIDALLRLNGIAA</sequence>
<keyword evidence="4 9" id="KW-0378">Hydrolase</keyword>
<evidence type="ECO:0000256" key="6">
    <source>
        <dbReference type="ARBA" id="ARBA00023049"/>
    </source>
</evidence>
<dbReference type="InterPro" id="IPR024079">
    <property type="entry name" value="MetalloPept_cat_dom_sf"/>
</dbReference>
<evidence type="ECO:0000256" key="2">
    <source>
        <dbReference type="ARBA" id="ARBA00022670"/>
    </source>
</evidence>
<dbReference type="Gene3D" id="3.40.390.10">
    <property type="entry name" value="Collagenase (Catalytic Domain)"/>
    <property type="match status" value="1"/>
</dbReference>
<dbReference type="PANTHER" id="PTHR43660:SF1">
    <property type="entry name" value="DIPEPTIDYL CARBOXYPEPTIDASE"/>
    <property type="match status" value="1"/>
</dbReference>
<dbReference type="Pfam" id="PF19310">
    <property type="entry name" value="TOP_N"/>
    <property type="match status" value="1"/>
</dbReference>
<dbReference type="PANTHER" id="PTHR43660">
    <property type="entry name" value="DIPEPTIDYL CARBOXYPEPTIDASE"/>
    <property type="match status" value="1"/>
</dbReference>
<dbReference type="AlphaFoldDB" id="A0A2N0AMF1"/>
<keyword evidence="2 9" id="KW-0645">Protease</keyword>
<feature type="domain" description="Oligopeptidase A N-terminal" evidence="11">
    <location>
        <begin position="25"/>
        <end position="137"/>
    </location>
</feature>
<evidence type="ECO:0000256" key="3">
    <source>
        <dbReference type="ARBA" id="ARBA00022723"/>
    </source>
</evidence>
<keyword evidence="6 9" id="KW-0482">Metalloprotease</keyword>